<feature type="active site" evidence="9">
    <location>
        <position position="278"/>
    </location>
</feature>
<gene>
    <name evidence="9" type="primary">xerC</name>
    <name evidence="12" type="ORF">FGK63_09405</name>
</gene>
<dbReference type="InterPro" id="IPR044068">
    <property type="entry name" value="CB"/>
</dbReference>
<keyword evidence="7 9" id="KW-0233">DNA recombination</keyword>
<dbReference type="PROSITE" id="PS51898">
    <property type="entry name" value="TYR_RECOMBINASE"/>
    <property type="match status" value="1"/>
</dbReference>
<name>A0ABY2WXS5_9RHOB</name>
<dbReference type="Gene3D" id="1.10.443.10">
    <property type="entry name" value="Intergrase catalytic core"/>
    <property type="match status" value="1"/>
</dbReference>
<keyword evidence="2 9" id="KW-0963">Cytoplasm</keyword>
<feature type="active site" evidence="9">
    <location>
        <position position="161"/>
    </location>
</feature>
<comment type="similarity">
    <text evidence="9">Belongs to the 'phage' integrase family. XerC subfamily.</text>
</comment>
<proteinExistence type="inferred from homology"/>
<dbReference type="Pfam" id="PF02899">
    <property type="entry name" value="Phage_int_SAM_1"/>
    <property type="match status" value="1"/>
</dbReference>
<evidence type="ECO:0000313" key="13">
    <source>
        <dbReference type="Proteomes" id="UP001193035"/>
    </source>
</evidence>
<accession>A0ABY2WXS5</accession>
<dbReference type="InterPro" id="IPR004107">
    <property type="entry name" value="Integrase_SAM-like_N"/>
</dbReference>
<evidence type="ECO:0000256" key="4">
    <source>
        <dbReference type="ARBA" id="ARBA00022829"/>
    </source>
</evidence>
<keyword evidence="13" id="KW-1185">Reference proteome</keyword>
<organism evidence="12 13">
    <name type="scientific">Ruegeria sediminis</name>
    <dbReference type="NCBI Taxonomy" id="2583820"/>
    <lineage>
        <taxon>Bacteria</taxon>
        <taxon>Pseudomonadati</taxon>
        <taxon>Pseudomonadota</taxon>
        <taxon>Alphaproteobacteria</taxon>
        <taxon>Rhodobacterales</taxon>
        <taxon>Roseobacteraceae</taxon>
        <taxon>Ruegeria</taxon>
    </lineage>
</organism>
<dbReference type="Gene3D" id="1.10.150.130">
    <property type="match status" value="1"/>
</dbReference>
<dbReference type="RefSeq" id="WP_138841515.1">
    <property type="nucleotide sequence ID" value="NZ_VCPD01000003.1"/>
</dbReference>
<feature type="domain" description="Core-binding (CB)" evidence="11">
    <location>
        <begin position="6"/>
        <end position="97"/>
    </location>
</feature>
<dbReference type="SUPFAM" id="SSF56349">
    <property type="entry name" value="DNA breaking-rejoining enzymes"/>
    <property type="match status" value="1"/>
</dbReference>
<keyword evidence="3 9" id="KW-0132">Cell division</keyword>
<evidence type="ECO:0000256" key="8">
    <source>
        <dbReference type="ARBA" id="ARBA00023306"/>
    </source>
</evidence>
<dbReference type="SUPFAM" id="SSF47823">
    <property type="entry name" value="lambda integrase-like, N-terminal domain"/>
    <property type="match status" value="1"/>
</dbReference>
<dbReference type="PANTHER" id="PTHR30349:SF90">
    <property type="entry name" value="TYROSINE RECOMBINASE XERD"/>
    <property type="match status" value="1"/>
</dbReference>
<protein>
    <recommendedName>
        <fullName evidence="9">Tyrosine recombinase XerC</fullName>
    </recommendedName>
</protein>
<feature type="active site" evidence="9">
    <location>
        <position position="255"/>
    </location>
</feature>
<keyword evidence="8 9" id="KW-0131">Cell cycle</keyword>
<evidence type="ECO:0000256" key="2">
    <source>
        <dbReference type="ARBA" id="ARBA00022490"/>
    </source>
</evidence>
<evidence type="ECO:0000259" key="11">
    <source>
        <dbReference type="PROSITE" id="PS51900"/>
    </source>
</evidence>
<dbReference type="InterPro" id="IPR002104">
    <property type="entry name" value="Integrase_catalytic"/>
</dbReference>
<keyword evidence="6 9" id="KW-0238">DNA-binding</keyword>
<feature type="active site" evidence="9">
    <location>
        <position position="252"/>
    </location>
</feature>
<evidence type="ECO:0000256" key="5">
    <source>
        <dbReference type="ARBA" id="ARBA00022908"/>
    </source>
</evidence>
<evidence type="ECO:0000256" key="7">
    <source>
        <dbReference type="ARBA" id="ARBA00023172"/>
    </source>
</evidence>
<evidence type="ECO:0000313" key="12">
    <source>
        <dbReference type="EMBL" id="TMV07675.1"/>
    </source>
</evidence>
<comment type="function">
    <text evidence="9">Site-specific tyrosine recombinase, which acts by catalyzing the cutting and rejoining of the recombining DNA molecules. The XerC-XerD complex is essential to convert dimers of the bacterial chromosome into monomers to permit their segregation at cell division. It also contributes to the segregational stability of plasmids.</text>
</comment>
<dbReference type="EMBL" id="VCPD01000003">
    <property type="protein sequence ID" value="TMV07675.1"/>
    <property type="molecule type" value="Genomic_DNA"/>
</dbReference>
<keyword evidence="5 9" id="KW-0229">DNA integration</keyword>
<evidence type="ECO:0000256" key="3">
    <source>
        <dbReference type="ARBA" id="ARBA00022618"/>
    </source>
</evidence>
<dbReference type="InterPro" id="IPR050090">
    <property type="entry name" value="Tyrosine_recombinase_XerCD"/>
</dbReference>
<sequence length="306" mass="33164">MNLISPACRDALQHWLESQRALSGRAENTLTAYRGDVADFLAFMTVHHGAREGLPALERITVSDMRAWMAQQRGAGIGARSLARKLSAVKSFYRWLAEREGFEPTAVLSTRAPKFSKKLPRPLAEDAARAMIDTVELQTASDWASARDVAVVTLLYGCGLRISEALSLTGADAPLPQTLRIVGKGGKERIVPVIPAAREAVAHYLRLCPHPQEPAEPLFRGVRGGALNPRAIQGVMAKARMQLGLPASATPHAMRHSFATHLLAAGGDLRAIQELLGHASLSTTQTYTAVDTARLMEVYERAHPKA</sequence>
<evidence type="ECO:0000259" key="10">
    <source>
        <dbReference type="PROSITE" id="PS51898"/>
    </source>
</evidence>
<feature type="active site" evidence="9">
    <location>
        <position position="184"/>
    </location>
</feature>
<dbReference type="Pfam" id="PF00589">
    <property type="entry name" value="Phage_integrase"/>
    <property type="match status" value="1"/>
</dbReference>
<reference evidence="12 13" key="1">
    <citation type="submission" date="2019-05" db="EMBL/GenBank/DDBJ databases">
        <title>Ruegeria sp. nov., isolated from tidal flat.</title>
        <authorList>
            <person name="Kim W."/>
        </authorList>
    </citation>
    <scope>NUCLEOTIDE SEQUENCE [LARGE SCALE GENOMIC DNA]</scope>
    <source>
        <strain evidence="12 13">CAU 1488</strain>
    </source>
</reference>
<feature type="active site" description="O-(3'-phospho-DNA)-tyrosine intermediate" evidence="9">
    <location>
        <position position="287"/>
    </location>
</feature>
<evidence type="ECO:0000256" key="1">
    <source>
        <dbReference type="ARBA" id="ARBA00004496"/>
    </source>
</evidence>
<dbReference type="Proteomes" id="UP001193035">
    <property type="component" value="Unassembled WGS sequence"/>
</dbReference>
<dbReference type="PROSITE" id="PS51900">
    <property type="entry name" value="CB"/>
    <property type="match status" value="1"/>
</dbReference>
<evidence type="ECO:0000256" key="6">
    <source>
        <dbReference type="ARBA" id="ARBA00023125"/>
    </source>
</evidence>
<keyword evidence="4 9" id="KW-0159">Chromosome partition</keyword>
<feature type="domain" description="Tyr recombinase" evidence="10">
    <location>
        <begin position="118"/>
        <end position="300"/>
    </location>
</feature>
<comment type="caution">
    <text evidence="12">The sequence shown here is derived from an EMBL/GenBank/DDBJ whole genome shotgun (WGS) entry which is preliminary data.</text>
</comment>
<dbReference type="HAMAP" id="MF_01808">
    <property type="entry name" value="Recomb_XerC_XerD"/>
    <property type="match status" value="1"/>
</dbReference>
<dbReference type="PANTHER" id="PTHR30349">
    <property type="entry name" value="PHAGE INTEGRASE-RELATED"/>
    <property type="match status" value="1"/>
</dbReference>
<evidence type="ECO:0000256" key="9">
    <source>
        <dbReference type="HAMAP-Rule" id="MF_01808"/>
    </source>
</evidence>
<comment type="subcellular location">
    <subcellularLocation>
        <location evidence="1 9">Cytoplasm</location>
    </subcellularLocation>
</comment>
<dbReference type="InterPro" id="IPR010998">
    <property type="entry name" value="Integrase_recombinase_N"/>
</dbReference>
<dbReference type="InterPro" id="IPR013762">
    <property type="entry name" value="Integrase-like_cat_sf"/>
</dbReference>
<dbReference type="InterPro" id="IPR011010">
    <property type="entry name" value="DNA_brk_join_enz"/>
</dbReference>
<dbReference type="InterPro" id="IPR023009">
    <property type="entry name" value="Tyrosine_recombinase_XerC/XerD"/>
</dbReference>
<comment type="subunit">
    <text evidence="9">Forms a cyclic heterotetrameric complex composed of two molecules of XerC and two molecules of XerD.</text>
</comment>